<evidence type="ECO:0000313" key="1">
    <source>
        <dbReference type="EMBL" id="QQN50625.1"/>
    </source>
</evidence>
<evidence type="ECO:0000313" key="2">
    <source>
        <dbReference type="Proteomes" id="UP000595933"/>
    </source>
</evidence>
<reference evidence="1 2" key="1">
    <citation type="submission" date="2020-12" db="EMBL/GenBank/DDBJ databases">
        <title>FDA dAtabase for Regulatory Grade micrObial Sequences (FDA-ARGOS): Supporting development and validation of Infectious Disease Dx tests.</title>
        <authorList>
            <person name="Sproer C."/>
            <person name="Gronow S."/>
            <person name="Severitt S."/>
            <person name="Schroder I."/>
            <person name="Tallon L."/>
            <person name="Sadzewicz L."/>
            <person name="Zhao X."/>
            <person name="Boylan J."/>
            <person name="Ott S."/>
            <person name="Bowen H."/>
            <person name="Vavikolanu K."/>
            <person name="Mehta A."/>
            <person name="Aluvathingal J."/>
            <person name="Nadendla S."/>
            <person name="Lowell S."/>
            <person name="Myers T."/>
            <person name="Yan Y."/>
            <person name="Sichtig H."/>
        </authorList>
    </citation>
    <scope>NUCLEOTIDE SEQUENCE [LARGE SCALE GENOMIC DNA]</scope>
    <source>
        <strain evidence="1 2">FDAARGOS_1013</strain>
    </source>
</reference>
<proteinExistence type="predicted"/>
<dbReference type="InterPro" id="IPR038146">
    <property type="entry name" value="933W_put_Xis_sf"/>
</dbReference>
<protein>
    <submittedName>
        <fullName evidence="1">DNA-binding protein</fullName>
    </submittedName>
</protein>
<organism evidence="1 2">
    <name type="scientific">Stutzerimonas balearica</name>
    <dbReference type="NCBI Taxonomy" id="74829"/>
    <lineage>
        <taxon>Bacteria</taxon>
        <taxon>Pseudomonadati</taxon>
        <taxon>Pseudomonadota</taxon>
        <taxon>Gammaproteobacteria</taxon>
        <taxon>Pseudomonadales</taxon>
        <taxon>Pseudomonadaceae</taxon>
        <taxon>Stutzerimonas</taxon>
    </lineage>
</organism>
<gene>
    <name evidence="1" type="ORF">I6H70_19190</name>
</gene>
<sequence>MNTYKHQSWVVPGLWFRQNLLESTFDISKEAARKYRSNGLWLEGKHWRTDPANRIVYNRVEIENWLGGHS</sequence>
<dbReference type="Gene3D" id="1.10.1660.60">
    <property type="entry name" value="Putative excisionased domain DUF1233"/>
    <property type="match status" value="1"/>
</dbReference>
<dbReference type="Proteomes" id="UP000595933">
    <property type="component" value="Chromosome"/>
</dbReference>
<name>A0A9X7V1X6_9GAMM</name>
<dbReference type="EMBL" id="CP067013">
    <property type="protein sequence ID" value="QQN50625.1"/>
    <property type="molecule type" value="Genomic_DNA"/>
</dbReference>
<keyword evidence="1" id="KW-0238">DNA-binding</keyword>
<dbReference type="AlphaFoldDB" id="A0A9X7V1X6"/>
<accession>A0A9X7V1X6</accession>
<dbReference type="RefSeq" id="WP_200291385.1">
    <property type="nucleotide sequence ID" value="NZ_CP067013.1"/>
</dbReference>
<dbReference type="GO" id="GO:0003677">
    <property type="term" value="F:DNA binding"/>
    <property type="evidence" value="ECO:0007669"/>
    <property type="project" value="UniProtKB-KW"/>
</dbReference>